<keyword evidence="4 5" id="KW-0472">Membrane</keyword>
<dbReference type="SUPFAM" id="SSF81321">
    <property type="entry name" value="Family A G protein-coupled receptor-like"/>
    <property type="match status" value="1"/>
</dbReference>
<dbReference type="AlphaFoldDB" id="A0A158Q6G5"/>
<evidence type="ECO:0000256" key="1">
    <source>
        <dbReference type="ARBA" id="ARBA00004370"/>
    </source>
</evidence>
<dbReference type="InterPro" id="IPR019427">
    <property type="entry name" value="7TM_GPCR_serpentine_rcpt_Srw"/>
</dbReference>
<dbReference type="InterPro" id="IPR000276">
    <property type="entry name" value="GPCR_Rhodpsn"/>
</dbReference>
<accession>A0A158Q6G5</accession>
<evidence type="ECO:0000313" key="9">
    <source>
        <dbReference type="Proteomes" id="UP000274756"/>
    </source>
</evidence>
<dbReference type="PROSITE" id="PS50262">
    <property type="entry name" value="G_PROTEIN_RECEP_F1_2"/>
    <property type="match status" value="1"/>
</dbReference>
<dbReference type="Gene3D" id="1.20.1070.10">
    <property type="entry name" value="Rhodopsin 7-helix transmembrane proteins"/>
    <property type="match status" value="1"/>
</dbReference>
<feature type="transmembrane region" description="Helical" evidence="5">
    <location>
        <begin position="107"/>
        <end position="133"/>
    </location>
</feature>
<feature type="transmembrane region" description="Helical" evidence="5">
    <location>
        <begin position="293"/>
        <end position="315"/>
    </location>
</feature>
<proteinExistence type="predicted"/>
<organism evidence="8 10">
    <name type="scientific">Dracunculus medinensis</name>
    <name type="common">Guinea worm</name>
    <dbReference type="NCBI Taxonomy" id="318479"/>
    <lineage>
        <taxon>Eukaryota</taxon>
        <taxon>Metazoa</taxon>
        <taxon>Ecdysozoa</taxon>
        <taxon>Nematoda</taxon>
        <taxon>Chromadorea</taxon>
        <taxon>Rhabditida</taxon>
        <taxon>Spirurina</taxon>
        <taxon>Dracunculoidea</taxon>
        <taxon>Dracunculidae</taxon>
        <taxon>Dracunculus</taxon>
    </lineage>
</organism>
<dbReference type="Pfam" id="PF10324">
    <property type="entry name" value="7TM_GPCR_Srw"/>
    <property type="match status" value="1"/>
</dbReference>
<sequence>MIMSSTEGCEIGSVPLPDISGLMSTITSFSQKYGELHPYIALFLCITGIILNLITVIVLSRRTMLSPVNILLCSIAICDGIVMMSYLIFVAHFLIKAASRCESSDYNYHWAVFTLFHAHASVIFHSTSIWLTVSLAQIRVLMIRRVTVTNGSIITIYSTILLSFITCIVMTFVNVPNFLTFQIVETPSVDFLPCLIPQDEGSYNSSGIENSLINASTLSNADRYIYVVLATGNDCMKLKLAFWSNGMLCKVVPCFLLTISIIILLKIIAEVAHRRKILAQVLKKKMPKDHMTPMLVAVLSIFLIAELPQGIMLVLTGIYSKDSFHQKIYLPLGDFMDLLSLINSAVNFLIYCVMSKKFRVDR</sequence>
<keyword evidence="9" id="KW-1185">Reference proteome</keyword>
<evidence type="ECO:0000256" key="2">
    <source>
        <dbReference type="ARBA" id="ARBA00022692"/>
    </source>
</evidence>
<dbReference type="InterPro" id="IPR053219">
    <property type="entry name" value="GPCR_Dmsr-1"/>
</dbReference>
<feature type="transmembrane region" description="Helical" evidence="5">
    <location>
        <begin position="39"/>
        <end position="59"/>
    </location>
</feature>
<dbReference type="STRING" id="318479.A0A158Q6G5"/>
<dbReference type="EMBL" id="UYYG01000149">
    <property type="protein sequence ID" value="VDN53581.1"/>
    <property type="molecule type" value="Genomic_DNA"/>
</dbReference>
<dbReference type="CDD" id="cd14978">
    <property type="entry name" value="7tmA_FMRFamide_R-like"/>
    <property type="match status" value="1"/>
</dbReference>
<feature type="transmembrane region" description="Helical" evidence="5">
    <location>
        <begin position="71"/>
        <end position="95"/>
    </location>
</feature>
<reference evidence="7 9" key="2">
    <citation type="submission" date="2018-11" db="EMBL/GenBank/DDBJ databases">
        <authorList>
            <consortium name="Pathogen Informatics"/>
        </authorList>
    </citation>
    <scope>NUCLEOTIDE SEQUENCE [LARGE SCALE GENOMIC DNA]</scope>
</reference>
<dbReference type="PRINTS" id="PR00237">
    <property type="entry name" value="GPCRRHODOPSN"/>
</dbReference>
<dbReference type="OrthoDB" id="5864054at2759"/>
<feature type="domain" description="G-protein coupled receptors family 1 profile" evidence="6">
    <location>
        <begin position="51"/>
        <end position="351"/>
    </location>
</feature>
<protein>
    <submittedName>
        <fullName evidence="10">G_PROTEIN_RECEP_F1_2 domain-containing protein</fullName>
    </submittedName>
</protein>
<dbReference type="InterPro" id="IPR017452">
    <property type="entry name" value="GPCR_Rhodpsn_7TM"/>
</dbReference>
<keyword evidence="2 5" id="KW-0812">Transmembrane</keyword>
<gene>
    <name evidence="7" type="ORF">DME_LOCUS3554</name>
</gene>
<dbReference type="PANTHER" id="PTHR46273">
    <property type="entry name" value="MYOSUPPRESSIN RECEPTOR 1, ISOFORM B-RELATED"/>
    <property type="match status" value="1"/>
</dbReference>
<feature type="transmembrane region" description="Helical" evidence="5">
    <location>
        <begin position="335"/>
        <end position="354"/>
    </location>
</feature>
<dbReference type="GO" id="GO:0005886">
    <property type="term" value="C:plasma membrane"/>
    <property type="evidence" value="ECO:0007669"/>
    <property type="project" value="TreeGrafter"/>
</dbReference>
<comment type="subcellular location">
    <subcellularLocation>
        <location evidence="1">Membrane</location>
    </subcellularLocation>
</comment>
<dbReference type="PANTHER" id="PTHR46273:SF16">
    <property type="entry name" value="G-PROTEIN COUPLED RECEPTORS FAMILY 1 PROFILE DOMAIN-CONTAINING PROTEIN"/>
    <property type="match status" value="1"/>
</dbReference>
<evidence type="ECO:0000313" key="10">
    <source>
        <dbReference type="WBParaSite" id="DME_0001001901-mRNA-1"/>
    </source>
</evidence>
<dbReference type="Proteomes" id="UP000038040">
    <property type="component" value="Unplaced"/>
</dbReference>
<evidence type="ECO:0000313" key="8">
    <source>
        <dbReference type="Proteomes" id="UP000038040"/>
    </source>
</evidence>
<dbReference type="Proteomes" id="UP000274756">
    <property type="component" value="Unassembled WGS sequence"/>
</dbReference>
<evidence type="ECO:0000256" key="3">
    <source>
        <dbReference type="ARBA" id="ARBA00022989"/>
    </source>
</evidence>
<reference evidence="10" key="1">
    <citation type="submission" date="2016-04" db="UniProtKB">
        <authorList>
            <consortium name="WormBaseParasite"/>
        </authorList>
    </citation>
    <scope>IDENTIFICATION</scope>
</reference>
<evidence type="ECO:0000259" key="6">
    <source>
        <dbReference type="PROSITE" id="PS50262"/>
    </source>
</evidence>
<keyword evidence="3 5" id="KW-1133">Transmembrane helix</keyword>
<evidence type="ECO:0000256" key="4">
    <source>
        <dbReference type="ARBA" id="ARBA00023136"/>
    </source>
</evidence>
<evidence type="ECO:0000256" key="5">
    <source>
        <dbReference type="SAM" id="Phobius"/>
    </source>
</evidence>
<feature type="transmembrane region" description="Helical" evidence="5">
    <location>
        <begin position="250"/>
        <end position="272"/>
    </location>
</feature>
<evidence type="ECO:0000313" key="7">
    <source>
        <dbReference type="EMBL" id="VDN53581.1"/>
    </source>
</evidence>
<dbReference type="GO" id="GO:0008528">
    <property type="term" value="F:G protein-coupled peptide receptor activity"/>
    <property type="evidence" value="ECO:0007669"/>
    <property type="project" value="InterPro"/>
</dbReference>
<name>A0A158Q6G5_DRAME</name>
<dbReference type="WBParaSite" id="DME_0001001901-mRNA-1">
    <property type="protein sequence ID" value="DME_0001001901-mRNA-1"/>
    <property type="gene ID" value="DME_0001001901"/>
</dbReference>
<feature type="transmembrane region" description="Helical" evidence="5">
    <location>
        <begin position="154"/>
        <end position="173"/>
    </location>
</feature>